<accession>A0A328U6E2</accession>
<keyword evidence="2" id="KW-0238">DNA-binding</keyword>
<evidence type="ECO:0000256" key="1">
    <source>
        <dbReference type="ARBA" id="ARBA00023015"/>
    </source>
</evidence>
<dbReference type="SMART" id="SM00342">
    <property type="entry name" value="HTH_ARAC"/>
    <property type="match status" value="1"/>
</dbReference>
<comment type="caution">
    <text evidence="5">The sequence shown here is derived from an EMBL/GenBank/DDBJ whole genome shotgun (WGS) entry which is preliminary data.</text>
</comment>
<dbReference type="Pfam" id="PF12833">
    <property type="entry name" value="HTH_18"/>
    <property type="match status" value="1"/>
</dbReference>
<organism evidence="5 6">
    <name type="scientific">Paenibacillus montanisoli</name>
    <dbReference type="NCBI Taxonomy" id="2081970"/>
    <lineage>
        <taxon>Bacteria</taxon>
        <taxon>Bacillati</taxon>
        <taxon>Bacillota</taxon>
        <taxon>Bacilli</taxon>
        <taxon>Bacillales</taxon>
        <taxon>Paenibacillaceae</taxon>
        <taxon>Paenibacillus</taxon>
    </lineage>
</organism>
<dbReference type="PANTHER" id="PTHR43280">
    <property type="entry name" value="ARAC-FAMILY TRANSCRIPTIONAL REGULATOR"/>
    <property type="match status" value="1"/>
</dbReference>
<feature type="domain" description="HTH araC/xylS-type" evidence="4">
    <location>
        <begin position="202"/>
        <end position="300"/>
    </location>
</feature>
<evidence type="ECO:0000259" key="4">
    <source>
        <dbReference type="PROSITE" id="PS01124"/>
    </source>
</evidence>
<name>A0A328U6E2_9BACL</name>
<keyword evidence="1" id="KW-0805">Transcription regulation</keyword>
<dbReference type="OrthoDB" id="1975977at2"/>
<dbReference type="InterPro" id="IPR037923">
    <property type="entry name" value="HTH-like"/>
</dbReference>
<gene>
    <name evidence="5" type="ORF">DL346_14125</name>
</gene>
<dbReference type="Gene3D" id="2.60.120.10">
    <property type="entry name" value="Jelly Rolls"/>
    <property type="match status" value="1"/>
</dbReference>
<evidence type="ECO:0000256" key="3">
    <source>
        <dbReference type="ARBA" id="ARBA00023163"/>
    </source>
</evidence>
<dbReference type="SUPFAM" id="SSF51215">
    <property type="entry name" value="Regulatory protein AraC"/>
    <property type="match status" value="1"/>
</dbReference>
<dbReference type="AlphaFoldDB" id="A0A328U6E2"/>
<dbReference type="InterPro" id="IPR014710">
    <property type="entry name" value="RmlC-like_jellyroll"/>
</dbReference>
<keyword evidence="6" id="KW-1185">Reference proteome</keyword>
<dbReference type="InterPro" id="IPR018060">
    <property type="entry name" value="HTH_AraC"/>
</dbReference>
<dbReference type="GO" id="GO:0043565">
    <property type="term" value="F:sequence-specific DNA binding"/>
    <property type="evidence" value="ECO:0007669"/>
    <property type="project" value="InterPro"/>
</dbReference>
<evidence type="ECO:0000256" key="2">
    <source>
        <dbReference type="ARBA" id="ARBA00023125"/>
    </source>
</evidence>
<dbReference type="SUPFAM" id="SSF46689">
    <property type="entry name" value="Homeodomain-like"/>
    <property type="match status" value="1"/>
</dbReference>
<dbReference type="EMBL" id="QLUW01000002">
    <property type="protein sequence ID" value="RAP76515.1"/>
    <property type="molecule type" value="Genomic_DNA"/>
</dbReference>
<reference evidence="5 6" key="1">
    <citation type="submission" date="2018-06" db="EMBL/GenBank/DDBJ databases">
        <title>Paenibacillus montanisoli sp. nov., isolated from mountain area soil.</title>
        <authorList>
            <person name="Wu M."/>
        </authorList>
    </citation>
    <scope>NUCLEOTIDE SEQUENCE [LARGE SCALE GENOMIC DNA]</scope>
    <source>
        <strain evidence="5 6">RA17</strain>
    </source>
</reference>
<dbReference type="InterPro" id="IPR003313">
    <property type="entry name" value="AraC-bd"/>
</dbReference>
<dbReference type="RefSeq" id="WP_112882734.1">
    <property type="nucleotide sequence ID" value="NZ_QLUW01000002.1"/>
</dbReference>
<dbReference type="Gene3D" id="1.10.10.60">
    <property type="entry name" value="Homeodomain-like"/>
    <property type="match status" value="2"/>
</dbReference>
<evidence type="ECO:0000313" key="5">
    <source>
        <dbReference type="EMBL" id="RAP76515.1"/>
    </source>
</evidence>
<dbReference type="Pfam" id="PF02311">
    <property type="entry name" value="AraC_binding"/>
    <property type="match status" value="1"/>
</dbReference>
<dbReference type="PANTHER" id="PTHR43280:SF28">
    <property type="entry name" value="HTH-TYPE TRANSCRIPTIONAL ACTIVATOR RHAS"/>
    <property type="match status" value="1"/>
</dbReference>
<dbReference type="PROSITE" id="PS01124">
    <property type="entry name" value="HTH_ARAC_FAMILY_2"/>
    <property type="match status" value="1"/>
</dbReference>
<sequence>MAVPFHYHSVHSLVSVADCHFREAESGWSYQLHEHNGYELLHCFSGQLSEWINGESVVMSAGDWLLIGPGVRHSTINESNEGFVYFTIHFGIEDAELTHALKNMNYVHLSQRNERLQGWFTELLGRIEHEAGRSGFELGKSMPADSVKTAIIDHFSALAKQSIQLIAQQLVLHALERATAEEGERQQASRKRLKASEVELAHRIQQRLHDAVTTTDEIGAIARQLFISRSHCNEVFRKVYGIAPKRYLGLMKQSKAEELLLHTGMSAEAIGILLGFSSLSAFSRQFKRWTAQSPQQFRLSPDRERG</sequence>
<proteinExistence type="predicted"/>
<dbReference type="InterPro" id="IPR009057">
    <property type="entry name" value="Homeodomain-like_sf"/>
</dbReference>
<dbReference type="Proteomes" id="UP000249260">
    <property type="component" value="Unassembled WGS sequence"/>
</dbReference>
<protein>
    <recommendedName>
        <fullName evidence="4">HTH araC/xylS-type domain-containing protein</fullName>
    </recommendedName>
</protein>
<dbReference type="GO" id="GO:0003700">
    <property type="term" value="F:DNA-binding transcription factor activity"/>
    <property type="evidence" value="ECO:0007669"/>
    <property type="project" value="InterPro"/>
</dbReference>
<keyword evidence="3" id="KW-0804">Transcription</keyword>
<evidence type="ECO:0000313" key="6">
    <source>
        <dbReference type="Proteomes" id="UP000249260"/>
    </source>
</evidence>
<dbReference type="CDD" id="cd02208">
    <property type="entry name" value="cupin_RmlC-like"/>
    <property type="match status" value="1"/>
</dbReference>